<dbReference type="SUPFAM" id="SSF52047">
    <property type="entry name" value="RNI-like"/>
    <property type="match status" value="1"/>
</dbReference>
<reference evidence="2" key="2">
    <citation type="submission" date="2015-01" db="EMBL/GenBank/DDBJ databases">
        <title>Evolutionary Origins and Diversification of the Mycorrhizal Mutualists.</title>
        <authorList>
            <consortium name="DOE Joint Genome Institute"/>
            <consortium name="Mycorrhizal Genomics Consortium"/>
            <person name="Kohler A."/>
            <person name="Kuo A."/>
            <person name="Nagy L.G."/>
            <person name="Floudas D."/>
            <person name="Copeland A."/>
            <person name="Barry K.W."/>
            <person name="Cichocki N."/>
            <person name="Veneault-Fourrey C."/>
            <person name="LaButti K."/>
            <person name="Lindquist E.A."/>
            <person name="Lipzen A."/>
            <person name="Lundell T."/>
            <person name="Morin E."/>
            <person name="Murat C."/>
            <person name="Riley R."/>
            <person name="Ohm R."/>
            <person name="Sun H."/>
            <person name="Tunlid A."/>
            <person name="Henrissat B."/>
            <person name="Grigoriev I.V."/>
            <person name="Hibbett D.S."/>
            <person name="Martin F."/>
        </authorList>
    </citation>
    <scope>NUCLEOTIDE SEQUENCE [LARGE SCALE GENOMIC DNA]</scope>
    <source>
        <strain evidence="2">h7</strain>
    </source>
</reference>
<dbReference type="Proteomes" id="UP000053424">
    <property type="component" value="Unassembled WGS sequence"/>
</dbReference>
<dbReference type="HOGENOM" id="CLU_028620_0_0_1"/>
<protein>
    <submittedName>
        <fullName evidence="1">Uncharacterized protein</fullName>
    </submittedName>
</protein>
<organism evidence="1 2">
    <name type="scientific">Hebeloma cylindrosporum</name>
    <dbReference type="NCBI Taxonomy" id="76867"/>
    <lineage>
        <taxon>Eukaryota</taxon>
        <taxon>Fungi</taxon>
        <taxon>Dikarya</taxon>
        <taxon>Basidiomycota</taxon>
        <taxon>Agaricomycotina</taxon>
        <taxon>Agaricomycetes</taxon>
        <taxon>Agaricomycetidae</taxon>
        <taxon>Agaricales</taxon>
        <taxon>Agaricineae</taxon>
        <taxon>Hymenogastraceae</taxon>
        <taxon>Hebeloma</taxon>
    </lineage>
</organism>
<evidence type="ECO:0000313" key="1">
    <source>
        <dbReference type="EMBL" id="KIM46633.1"/>
    </source>
</evidence>
<proteinExistence type="predicted"/>
<reference evidence="1 2" key="1">
    <citation type="submission" date="2014-04" db="EMBL/GenBank/DDBJ databases">
        <authorList>
            <consortium name="DOE Joint Genome Institute"/>
            <person name="Kuo A."/>
            <person name="Gay G."/>
            <person name="Dore J."/>
            <person name="Kohler A."/>
            <person name="Nagy L.G."/>
            <person name="Floudas D."/>
            <person name="Copeland A."/>
            <person name="Barry K.W."/>
            <person name="Cichocki N."/>
            <person name="Veneault-Fourrey C."/>
            <person name="LaButti K."/>
            <person name="Lindquist E.A."/>
            <person name="Lipzen A."/>
            <person name="Lundell T."/>
            <person name="Morin E."/>
            <person name="Murat C."/>
            <person name="Sun H."/>
            <person name="Tunlid A."/>
            <person name="Henrissat B."/>
            <person name="Grigoriev I.V."/>
            <person name="Hibbett D.S."/>
            <person name="Martin F."/>
            <person name="Nordberg H.P."/>
            <person name="Cantor M.N."/>
            <person name="Hua S.X."/>
        </authorList>
    </citation>
    <scope>NUCLEOTIDE SEQUENCE [LARGE SCALE GENOMIC DNA]</scope>
    <source>
        <strain evidence="2">h7</strain>
    </source>
</reference>
<dbReference type="Gene3D" id="1.20.1280.50">
    <property type="match status" value="1"/>
</dbReference>
<keyword evidence="2" id="KW-1185">Reference proteome</keyword>
<dbReference type="EMBL" id="KN831770">
    <property type="protein sequence ID" value="KIM46633.1"/>
    <property type="molecule type" value="Genomic_DNA"/>
</dbReference>
<dbReference type="InterPro" id="IPR032675">
    <property type="entry name" value="LRR_dom_sf"/>
</dbReference>
<gene>
    <name evidence="1" type="ORF">M413DRAFT_23020</name>
</gene>
<dbReference type="Gene3D" id="3.80.10.10">
    <property type="entry name" value="Ribonuclease Inhibitor"/>
    <property type="match status" value="1"/>
</dbReference>
<name>A0A0C2YA01_HEBCY</name>
<dbReference type="AlphaFoldDB" id="A0A0C2YA01"/>
<dbReference type="OrthoDB" id="2269034at2759"/>
<sequence>MAIDCALPIQFEISVHEGPKGLAPYIVKVEHRARTHQVSVEEVPVHLSPDAEDQVPKFIFSNYGRTRRQPSTVDDAYLDKFLKKSARDIAKLHGRMRSVYTNIQQLCIQAAEISSTVLRKQHLAETARSFRAPIRRVPPEVLSMIFSMYRGPNLCDNRSGRLLSQVSRMFREVALSTPSLWDSHRLDLGDLHNRSPSNSASFLRLIKDRASGRRLSLDIVERARSYPEYSDHSRVRALLRSSSFALPMLTTLRLDVTFLTLASAFSSFGKETGPTFDSLELLTLRIRKPTRDATTLTMFSNCPKLRAASLYLEQFDRFDAAIHLPSMPLRVFDYQATYDGDEMYGDYMVPWRESIQGCSALEQLNLSFVYHPDFDEYLADPPFLDDESSESQIALPQLQTIKVVNELSGRVRSIFSKLKVTENLKTLRFEAKSQPCIIASDDENLFPKMFCALSDLSVILYSLTSLSLIHVVISDDDLPRLFDMTPNLTHLEILNIAEWHEIDRRAAYRRPDNERLVEILRDSDLSLPGAILPRLVSLVLYVPDQRNDSFEATVKDYVTMAKKRAEWNASRNVSSTESKNHFEIHLHFFEESVKGHTDDNIDMLQFEMEMTKINTDSCRFQYTYDVLERFINSGCRPGEGLCGASIDG</sequence>
<accession>A0A0C2YA01</accession>
<evidence type="ECO:0000313" key="2">
    <source>
        <dbReference type="Proteomes" id="UP000053424"/>
    </source>
</evidence>